<dbReference type="AlphaFoldDB" id="A0A9N8H792"/>
<keyword evidence="3" id="KW-0808">Transferase</keyword>
<dbReference type="GO" id="GO:0016756">
    <property type="term" value="F:glutathione gamma-glutamylcysteinyltransferase activity"/>
    <property type="evidence" value="ECO:0007669"/>
    <property type="project" value="UniProtKB-EC"/>
</dbReference>
<dbReference type="FunFam" id="3.90.70.30:FF:000001">
    <property type="entry name" value="Glutathione gamma-glutamylcysteinyltransferase 1"/>
    <property type="match status" value="1"/>
</dbReference>
<evidence type="ECO:0000256" key="5">
    <source>
        <dbReference type="SAM" id="MobiDB-lite"/>
    </source>
</evidence>
<evidence type="ECO:0000313" key="8">
    <source>
        <dbReference type="Proteomes" id="UP001153069"/>
    </source>
</evidence>
<name>A0A9N8H792_9STRA</name>
<keyword evidence="4" id="KW-0479">Metal-binding</keyword>
<dbReference type="GO" id="GO:0010038">
    <property type="term" value="P:response to metal ion"/>
    <property type="evidence" value="ECO:0007669"/>
    <property type="project" value="InterPro"/>
</dbReference>
<dbReference type="Proteomes" id="UP001153069">
    <property type="component" value="Unassembled WGS sequence"/>
</dbReference>
<sequence length="435" mass="48839">MSCSKAKALATPTTSSVPPRRTFYRRPLPDSCTALSSPQGQERFASAMANKGVKSFFVLMEQYTTQPEPAFCGMTTLVMVLNALAVDPRKPWKGPWRWYEETMLNCCLDLEEVKQTGITIQDFRCLAICQGLFVDTVYAAAAPQDGDDKNTSTTSSSVEDFRRAVQQACVGSTTPDELLVVSYSRKVLGQTGSGHFSPIAAYDAASDSVLVMDTARFKYGPHWVSVPLLWDAMKPVDPTTNRSRGYLVLRDFDQQHQTQEAAPILQPSLLFRSQRKQNPVRRQYKEFLAANATKEEVTLDQVIAFWTQDSSKPAFVWQMMEPQFTPLESDDATEQIKALISNVRACIRQLMDQVPHGAFPSACCKCRINYSRSLDMTPQEAIFIVYLASLSEERRREVVGLLPKENNENDDDARTQLLVEADLLRHAIDMSDDNQ</sequence>
<proteinExistence type="predicted"/>
<dbReference type="InterPro" id="IPR007719">
    <property type="entry name" value="PCS_N"/>
</dbReference>
<evidence type="ECO:0000256" key="1">
    <source>
        <dbReference type="ARBA" id="ARBA00012468"/>
    </source>
</evidence>
<dbReference type="GO" id="GO:0046938">
    <property type="term" value="P:phytochelatin biosynthetic process"/>
    <property type="evidence" value="ECO:0007669"/>
    <property type="project" value="InterPro"/>
</dbReference>
<dbReference type="InterPro" id="IPR040409">
    <property type="entry name" value="PCS-like"/>
</dbReference>
<dbReference type="PANTHER" id="PTHR33447">
    <property type="entry name" value="GLUTATHIONE GAMMA-GLUTAMYLCYSTEINYLTRANSFERASE"/>
    <property type="match status" value="1"/>
</dbReference>
<accession>A0A9N8H792</accession>
<dbReference type="InterPro" id="IPR038156">
    <property type="entry name" value="PCS_N_sf"/>
</dbReference>
<gene>
    <name evidence="7" type="ORF">SEMRO_171_G075640.1</name>
</gene>
<dbReference type="EC" id="2.3.2.15" evidence="1"/>
<dbReference type="OrthoDB" id="448954at2759"/>
<dbReference type="InterPro" id="IPR038765">
    <property type="entry name" value="Papain-like_cys_pep_sf"/>
</dbReference>
<dbReference type="PROSITE" id="PS51443">
    <property type="entry name" value="PCS"/>
    <property type="match status" value="1"/>
</dbReference>
<feature type="domain" description="Peptidase C83" evidence="6">
    <location>
        <begin position="18"/>
        <end position="254"/>
    </location>
</feature>
<evidence type="ECO:0000313" key="7">
    <source>
        <dbReference type="EMBL" id="CAB9503606.1"/>
    </source>
</evidence>
<evidence type="ECO:0000256" key="2">
    <source>
        <dbReference type="ARBA" id="ARBA00022539"/>
    </source>
</evidence>
<organism evidence="7 8">
    <name type="scientific">Seminavis robusta</name>
    <dbReference type="NCBI Taxonomy" id="568900"/>
    <lineage>
        <taxon>Eukaryota</taxon>
        <taxon>Sar</taxon>
        <taxon>Stramenopiles</taxon>
        <taxon>Ochrophyta</taxon>
        <taxon>Bacillariophyta</taxon>
        <taxon>Bacillariophyceae</taxon>
        <taxon>Bacillariophycidae</taxon>
        <taxon>Naviculales</taxon>
        <taxon>Naviculaceae</taxon>
        <taxon>Seminavis</taxon>
    </lineage>
</organism>
<comment type="caution">
    <text evidence="7">The sequence shown here is derived from an EMBL/GenBank/DDBJ whole genome shotgun (WGS) entry which is preliminary data.</text>
</comment>
<evidence type="ECO:0000256" key="3">
    <source>
        <dbReference type="ARBA" id="ARBA00022679"/>
    </source>
</evidence>
<protein>
    <recommendedName>
        <fullName evidence="1">glutathione gamma-glutamylcysteinyltransferase</fullName>
        <ecNumber evidence="1">2.3.2.15</ecNumber>
    </recommendedName>
</protein>
<feature type="compositionally biased region" description="Low complexity" evidence="5">
    <location>
        <begin position="11"/>
        <end position="20"/>
    </location>
</feature>
<evidence type="ECO:0000256" key="4">
    <source>
        <dbReference type="ARBA" id="ARBA00022723"/>
    </source>
</evidence>
<keyword evidence="2" id="KW-0104">Cadmium</keyword>
<dbReference type="Gene3D" id="3.90.70.30">
    <property type="entry name" value="Phytochelatin synthase, N-terminal domain"/>
    <property type="match status" value="1"/>
</dbReference>
<dbReference type="GO" id="GO:0046872">
    <property type="term" value="F:metal ion binding"/>
    <property type="evidence" value="ECO:0007669"/>
    <property type="project" value="UniProtKB-KW"/>
</dbReference>
<evidence type="ECO:0000259" key="6">
    <source>
        <dbReference type="PROSITE" id="PS51443"/>
    </source>
</evidence>
<keyword evidence="8" id="KW-1185">Reference proteome</keyword>
<feature type="region of interest" description="Disordered" evidence="5">
    <location>
        <begin position="1"/>
        <end position="20"/>
    </location>
</feature>
<dbReference type="SUPFAM" id="SSF54001">
    <property type="entry name" value="Cysteine proteinases"/>
    <property type="match status" value="1"/>
</dbReference>
<dbReference type="Pfam" id="PF05023">
    <property type="entry name" value="Phytochelatin"/>
    <property type="match status" value="1"/>
</dbReference>
<reference evidence="7" key="1">
    <citation type="submission" date="2020-06" db="EMBL/GenBank/DDBJ databases">
        <authorList>
            <consortium name="Plant Systems Biology data submission"/>
        </authorList>
    </citation>
    <scope>NUCLEOTIDE SEQUENCE</scope>
    <source>
        <strain evidence="7">D6</strain>
    </source>
</reference>
<dbReference type="EMBL" id="CAICTM010000170">
    <property type="protein sequence ID" value="CAB9503606.1"/>
    <property type="molecule type" value="Genomic_DNA"/>
</dbReference>